<dbReference type="EMBL" id="JAUIZM010000005">
    <property type="protein sequence ID" value="KAK1383676.1"/>
    <property type="molecule type" value="Genomic_DNA"/>
</dbReference>
<comment type="similarity">
    <text evidence="2">Belongs to the cysteine dioxygenase family.</text>
</comment>
<evidence type="ECO:0000256" key="7">
    <source>
        <dbReference type="ARBA" id="ARBA00024284"/>
    </source>
</evidence>
<dbReference type="SUPFAM" id="SSF51182">
    <property type="entry name" value="RmlC-like cupins"/>
    <property type="match status" value="1"/>
</dbReference>
<feature type="compositionally biased region" description="Basic residues" evidence="8">
    <location>
        <begin position="7"/>
        <end position="22"/>
    </location>
</feature>
<proteinExistence type="inferred from homology"/>
<dbReference type="EC" id="1.13.11.20" evidence="3"/>
<evidence type="ECO:0000313" key="9">
    <source>
        <dbReference type="EMBL" id="KAK1383676.1"/>
    </source>
</evidence>
<dbReference type="Pfam" id="PF07847">
    <property type="entry name" value="PCO_ADO"/>
    <property type="match status" value="1"/>
</dbReference>
<accession>A0AAD8IDU1</accession>
<dbReference type="CDD" id="cd20289">
    <property type="entry name" value="cupin_ADO"/>
    <property type="match status" value="1"/>
</dbReference>
<evidence type="ECO:0000256" key="8">
    <source>
        <dbReference type="SAM" id="MobiDB-lite"/>
    </source>
</evidence>
<evidence type="ECO:0000256" key="4">
    <source>
        <dbReference type="ARBA" id="ARBA00022723"/>
    </source>
</evidence>
<dbReference type="AlphaFoldDB" id="A0AAD8IDU1"/>
<dbReference type="GO" id="GO:0017172">
    <property type="term" value="F:cysteine dioxygenase activity"/>
    <property type="evidence" value="ECO:0007669"/>
    <property type="project" value="UniProtKB-EC"/>
</dbReference>
<feature type="region of interest" description="Disordered" evidence="8">
    <location>
        <begin position="1"/>
        <end position="23"/>
    </location>
</feature>
<evidence type="ECO:0000256" key="5">
    <source>
        <dbReference type="ARBA" id="ARBA00023002"/>
    </source>
</evidence>
<reference evidence="9" key="2">
    <citation type="submission" date="2023-05" db="EMBL/GenBank/DDBJ databases">
        <authorList>
            <person name="Schelkunov M.I."/>
        </authorList>
    </citation>
    <scope>NUCLEOTIDE SEQUENCE</scope>
    <source>
        <strain evidence="9">Hsosn_3</strain>
        <tissue evidence="9">Leaf</tissue>
    </source>
</reference>
<name>A0AAD8IDU1_9APIA</name>
<comment type="catalytic activity">
    <reaction evidence="7">
        <text>L-cysteine + O2 = 3-sulfino-L-alanine + H(+)</text>
        <dbReference type="Rhea" id="RHEA:20441"/>
        <dbReference type="ChEBI" id="CHEBI:15378"/>
        <dbReference type="ChEBI" id="CHEBI:15379"/>
        <dbReference type="ChEBI" id="CHEBI:35235"/>
        <dbReference type="ChEBI" id="CHEBI:61085"/>
        <dbReference type="EC" id="1.13.11.20"/>
    </reaction>
    <physiologicalReaction direction="left-to-right" evidence="7">
        <dbReference type="Rhea" id="RHEA:20442"/>
    </physiologicalReaction>
</comment>
<evidence type="ECO:0000313" key="10">
    <source>
        <dbReference type="Proteomes" id="UP001237642"/>
    </source>
</evidence>
<reference evidence="9" key="1">
    <citation type="submission" date="2023-02" db="EMBL/GenBank/DDBJ databases">
        <title>Genome of toxic invasive species Heracleum sosnowskyi carries increased number of genes despite the absence of recent whole-genome duplications.</title>
        <authorList>
            <person name="Schelkunov M."/>
            <person name="Shtratnikova V."/>
            <person name="Makarenko M."/>
            <person name="Klepikova A."/>
            <person name="Omelchenko D."/>
            <person name="Novikova G."/>
            <person name="Obukhova E."/>
            <person name="Bogdanov V."/>
            <person name="Penin A."/>
            <person name="Logacheva M."/>
        </authorList>
    </citation>
    <scope>NUCLEOTIDE SEQUENCE</scope>
    <source>
        <strain evidence="9">Hsosn_3</strain>
        <tissue evidence="9">Leaf</tissue>
    </source>
</reference>
<evidence type="ECO:0000256" key="1">
    <source>
        <dbReference type="ARBA" id="ARBA00001954"/>
    </source>
</evidence>
<keyword evidence="10" id="KW-1185">Reference proteome</keyword>
<sequence length="295" mass="32760">MGIKTKSSGRRSNKTSKNKNKERKCTPKVQVLYETCKEVFENCGPGIIPSPENIQRLKDVMDGMTGADVGLRPTMQIFRPQWIDKFPYISYMKIYECDKFSIGLFCLPPSAVIPLHNHPGMTVFCKLLFGKMYVNSFDWVKADSPNENGVFSTEPLKIANSAKLNSNFKARPAANGVIPAGALRLANTKKDCDISAPCNTCVLYPADGGNLHTFTAKTACAFLDVLGPPYCDPQGRHCSYYRKYPFSSLPVVGKKSVAEEQKQGYAWLEETEKKEGSLLYAKNYTGPQVQPNDLA</sequence>
<dbReference type="PANTHER" id="PTHR22966">
    <property type="entry name" value="2-AMINOETHANETHIOL DIOXYGENASE"/>
    <property type="match status" value="1"/>
</dbReference>
<comment type="caution">
    <text evidence="9">The sequence shown here is derived from an EMBL/GenBank/DDBJ whole genome shotgun (WGS) entry which is preliminary data.</text>
</comment>
<dbReference type="GO" id="GO:0070483">
    <property type="term" value="P:detection of hypoxia"/>
    <property type="evidence" value="ECO:0007669"/>
    <property type="project" value="UniProtKB-ARBA"/>
</dbReference>
<keyword evidence="4" id="KW-0479">Metal-binding</keyword>
<dbReference type="InterPro" id="IPR011051">
    <property type="entry name" value="RmlC_Cupin_sf"/>
</dbReference>
<organism evidence="9 10">
    <name type="scientific">Heracleum sosnowskyi</name>
    <dbReference type="NCBI Taxonomy" id="360622"/>
    <lineage>
        <taxon>Eukaryota</taxon>
        <taxon>Viridiplantae</taxon>
        <taxon>Streptophyta</taxon>
        <taxon>Embryophyta</taxon>
        <taxon>Tracheophyta</taxon>
        <taxon>Spermatophyta</taxon>
        <taxon>Magnoliopsida</taxon>
        <taxon>eudicotyledons</taxon>
        <taxon>Gunneridae</taxon>
        <taxon>Pentapetalae</taxon>
        <taxon>asterids</taxon>
        <taxon>campanulids</taxon>
        <taxon>Apiales</taxon>
        <taxon>Apiaceae</taxon>
        <taxon>Apioideae</taxon>
        <taxon>apioid superclade</taxon>
        <taxon>Tordylieae</taxon>
        <taxon>Tordyliinae</taxon>
        <taxon>Heracleum</taxon>
    </lineage>
</organism>
<dbReference type="PANTHER" id="PTHR22966:SF1">
    <property type="entry name" value="PLANT CYSTEINE OXIDASE 1"/>
    <property type="match status" value="1"/>
</dbReference>
<dbReference type="Proteomes" id="UP001237642">
    <property type="component" value="Unassembled WGS sequence"/>
</dbReference>
<evidence type="ECO:0000256" key="6">
    <source>
        <dbReference type="ARBA" id="ARBA00023004"/>
    </source>
</evidence>
<gene>
    <name evidence="9" type="ORF">POM88_021411</name>
</gene>
<dbReference type="Gene3D" id="2.60.120.10">
    <property type="entry name" value="Jelly Rolls"/>
    <property type="match status" value="1"/>
</dbReference>
<keyword evidence="6" id="KW-0408">Iron</keyword>
<comment type="cofactor">
    <cofactor evidence="1">
        <name>Fe(2+)</name>
        <dbReference type="ChEBI" id="CHEBI:29033"/>
    </cofactor>
</comment>
<protein>
    <recommendedName>
        <fullName evidence="3">cysteine dioxygenase</fullName>
        <ecNumber evidence="3">1.13.11.20</ecNumber>
    </recommendedName>
</protein>
<keyword evidence="5" id="KW-0560">Oxidoreductase</keyword>
<keyword evidence="9" id="KW-0223">Dioxygenase</keyword>
<dbReference type="InterPro" id="IPR012864">
    <property type="entry name" value="PCO/ADO"/>
</dbReference>
<evidence type="ECO:0000256" key="3">
    <source>
        <dbReference type="ARBA" id="ARBA00013133"/>
    </source>
</evidence>
<dbReference type="GO" id="GO:0046872">
    <property type="term" value="F:metal ion binding"/>
    <property type="evidence" value="ECO:0007669"/>
    <property type="project" value="UniProtKB-KW"/>
</dbReference>
<evidence type="ECO:0000256" key="2">
    <source>
        <dbReference type="ARBA" id="ARBA00006622"/>
    </source>
</evidence>
<dbReference type="InterPro" id="IPR014710">
    <property type="entry name" value="RmlC-like_jellyroll"/>
</dbReference>